<feature type="transmembrane region" description="Helical" evidence="5">
    <location>
        <begin position="336"/>
        <end position="355"/>
    </location>
</feature>
<evidence type="ECO:0000313" key="8">
    <source>
        <dbReference type="Proteomes" id="UP000278440"/>
    </source>
</evidence>
<feature type="transmembrane region" description="Helical" evidence="5">
    <location>
        <begin position="84"/>
        <end position="110"/>
    </location>
</feature>
<protein>
    <submittedName>
        <fullName evidence="7">MFS transporter</fullName>
    </submittedName>
</protein>
<feature type="transmembrane region" description="Helical" evidence="5">
    <location>
        <begin position="203"/>
        <end position="224"/>
    </location>
</feature>
<feature type="transmembrane region" description="Helical" evidence="5">
    <location>
        <begin position="174"/>
        <end position="191"/>
    </location>
</feature>
<dbReference type="InterPro" id="IPR011701">
    <property type="entry name" value="MFS"/>
</dbReference>
<dbReference type="PANTHER" id="PTHR42718:SF49">
    <property type="entry name" value="EXPORT PROTEIN"/>
    <property type="match status" value="1"/>
</dbReference>
<dbReference type="Pfam" id="PF07690">
    <property type="entry name" value="MFS_1"/>
    <property type="match status" value="1"/>
</dbReference>
<evidence type="ECO:0000313" key="7">
    <source>
        <dbReference type="EMBL" id="RKT78103.1"/>
    </source>
</evidence>
<dbReference type="InterPro" id="IPR020846">
    <property type="entry name" value="MFS_dom"/>
</dbReference>
<dbReference type="SUPFAM" id="SSF103473">
    <property type="entry name" value="MFS general substrate transporter"/>
    <property type="match status" value="1"/>
</dbReference>
<evidence type="ECO:0000256" key="3">
    <source>
        <dbReference type="ARBA" id="ARBA00022989"/>
    </source>
</evidence>
<feature type="transmembrane region" description="Helical" evidence="5">
    <location>
        <begin position="446"/>
        <end position="465"/>
    </location>
</feature>
<dbReference type="InterPro" id="IPR036259">
    <property type="entry name" value="MFS_trans_sf"/>
</dbReference>
<evidence type="ECO:0000259" key="6">
    <source>
        <dbReference type="PROSITE" id="PS50850"/>
    </source>
</evidence>
<comment type="caution">
    <text evidence="7">The sequence shown here is derived from an EMBL/GenBank/DDBJ whole genome shotgun (WGS) entry which is preliminary data.</text>
</comment>
<feature type="transmembrane region" description="Helical" evidence="5">
    <location>
        <begin position="19"/>
        <end position="44"/>
    </location>
</feature>
<dbReference type="EMBL" id="RBXT01000001">
    <property type="protein sequence ID" value="RKT78103.1"/>
    <property type="molecule type" value="Genomic_DNA"/>
</dbReference>
<feature type="transmembrane region" description="Helical" evidence="5">
    <location>
        <begin position="56"/>
        <end position="77"/>
    </location>
</feature>
<reference evidence="7 8" key="1">
    <citation type="submission" date="2018-10" db="EMBL/GenBank/DDBJ databases">
        <title>Sequencing the genomes of 1000 actinobacteria strains.</title>
        <authorList>
            <person name="Klenk H.-P."/>
        </authorList>
    </citation>
    <scope>NUCLEOTIDE SEQUENCE [LARGE SCALE GENOMIC DNA]</scope>
    <source>
        <strain evidence="7 8">DSM 44267</strain>
    </source>
</reference>
<dbReference type="GO" id="GO:0022857">
    <property type="term" value="F:transmembrane transporter activity"/>
    <property type="evidence" value="ECO:0007669"/>
    <property type="project" value="InterPro"/>
</dbReference>
<keyword evidence="3 5" id="KW-1133">Transmembrane helix</keyword>
<feature type="transmembrane region" description="Helical" evidence="5">
    <location>
        <begin position="271"/>
        <end position="292"/>
    </location>
</feature>
<sequence length="469" mass="46376">MGHVCVAAVNVGRARSRALVVASLGTVLTLVAFTAPLATVNAVAAELDADVAGRTWMLSSMGVGLGATLLTAGALADDLGRRRLVVWGLLVLSAGSALSALAGSTGLFVASRVVQGVGGAAVVAASLGLVAHWYEPGPARARAAGVWGASVGGGITLGPLLSTFLERWLTWRDAYWVLVVGSLAVAAHGRLRLEENRSATPRGLDLAGAALLSASLTCLLAAMVEGRQGWTSTLVLGLAGAAVVTGLGFVAVEARSASAMVPLELFRAPRFVAATTAAFVTGAGIIAVMSYLPGFLGLALGVPATTTALVFVAWSGTSVVVALFARRLPARFTGRLQLAASLALVGVGQLALGGVGTGSSWGRLVPGLLVAGVASGVLNSALGREAVASVPDGRGAMGSGANNTARYVGSAVGVTVVSVVVAAVAAQPSGAPASDGVAGLVAGWNAAVLVTAAVSLVGSVVVLLCRERG</sequence>
<feature type="transmembrane region" description="Helical" evidence="5">
    <location>
        <begin position="361"/>
        <end position="383"/>
    </location>
</feature>
<dbReference type="GO" id="GO:0005886">
    <property type="term" value="C:plasma membrane"/>
    <property type="evidence" value="ECO:0007669"/>
    <property type="project" value="UniProtKB-SubCell"/>
</dbReference>
<feature type="transmembrane region" description="Helical" evidence="5">
    <location>
        <begin position="404"/>
        <end position="426"/>
    </location>
</feature>
<dbReference type="PANTHER" id="PTHR42718">
    <property type="entry name" value="MAJOR FACILITATOR SUPERFAMILY MULTIDRUG TRANSPORTER MFSC"/>
    <property type="match status" value="1"/>
</dbReference>
<dbReference type="AlphaFoldDB" id="A0A495Y025"/>
<keyword evidence="8" id="KW-1185">Reference proteome</keyword>
<feature type="transmembrane region" description="Helical" evidence="5">
    <location>
        <begin position="141"/>
        <end position="162"/>
    </location>
</feature>
<evidence type="ECO:0000256" key="4">
    <source>
        <dbReference type="ARBA" id="ARBA00023136"/>
    </source>
</evidence>
<feature type="transmembrane region" description="Helical" evidence="5">
    <location>
        <begin position="230"/>
        <end position="250"/>
    </location>
</feature>
<proteinExistence type="predicted"/>
<keyword evidence="4 5" id="KW-0472">Membrane</keyword>
<dbReference type="Gene3D" id="1.20.1250.20">
    <property type="entry name" value="MFS general substrate transporter like domains"/>
    <property type="match status" value="1"/>
</dbReference>
<dbReference type="PROSITE" id="PS50850">
    <property type="entry name" value="MFS"/>
    <property type="match status" value="1"/>
</dbReference>
<feature type="domain" description="Major facilitator superfamily (MFS) profile" evidence="6">
    <location>
        <begin position="18"/>
        <end position="469"/>
    </location>
</feature>
<dbReference type="Proteomes" id="UP000278440">
    <property type="component" value="Unassembled WGS sequence"/>
</dbReference>
<name>A0A495Y025_9MICO</name>
<evidence type="ECO:0000256" key="1">
    <source>
        <dbReference type="ARBA" id="ARBA00004651"/>
    </source>
</evidence>
<feature type="transmembrane region" description="Helical" evidence="5">
    <location>
        <begin position="116"/>
        <end position="134"/>
    </location>
</feature>
<gene>
    <name evidence="7" type="ORF">DFJ68_1540</name>
</gene>
<organism evidence="7 8">
    <name type="scientific">Terracoccus luteus</name>
    <dbReference type="NCBI Taxonomy" id="53356"/>
    <lineage>
        <taxon>Bacteria</taxon>
        <taxon>Bacillati</taxon>
        <taxon>Actinomycetota</taxon>
        <taxon>Actinomycetes</taxon>
        <taxon>Micrococcales</taxon>
        <taxon>Intrasporangiaceae</taxon>
        <taxon>Terracoccus</taxon>
    </lineage>
</organism>
<evidence type="ECO:0000256" key="5">
    <source>
        <dbReference type="SAM" id="Phobius"/>
    </source>
</evidence>
<keyword evidence="2 5" id="KW-0812">Transmembrane</keyword>
<dbReference type="Gene3D" id="1.20.1720.10">
    <property type="entry name" value="Multidrug resistance protein D"/>
    <property type="match status" value="1"/>
</dbReference>
<comment type="subcellular location">
    <subcellularLocation>
        <location evidence="1">Cell membrane</location>
        <topology evidence="1">Multi-pass membrane protein</topology>
    </subcellularLocation>
</comment>
<feature type="transmembrane region" description="Helical" evidence="5">
    <location>
        <begin position="298"/>
        <end position="324"/>
    </location>
</feature>
<accession>A0A495Y025</accession>
<evidence type="ECO:0000256" key="2">
    <source>
        <dbReference type="ARBA" id="ARBA00022692"/>
    </source>
</evidence>